<evidence type="ECO:0000313" key="4">
    <source>
        <dbReference type="Proteomes" id="UP001642484"/>
    </source>
</evidence>
<protein>
    <recommendedName>
        <fullName evidence="1">ATP-dependent DNA helicase</fullName>
        <ecNumber evidence="1">5.6.2.3</ecNumber>
    </recommendedName>
</protein>
<accession>A0ABP0M3B2</accession>
<dbReference type="InterPro" id="IPR010285">
    <property type="entry name" value="DNA_helicase_pif1-like_DEAD"/>
</dbReference>
<evidence type="ECO:0000256" key="1">
    <source>
        <dbReference type="RuleBase" id="RU363044"/>
    </source>
</evidence>
<keyword evidence="1" id="KW-0234">DNA repair</keyword>
<dbReference type="EC" id="5.6.2.3" evidence="1"/>
<dbReference type="Gene3D" id="3.40.50.300">
    <property type="entry name" value="P-loop containing nucleotide triphosphate hydrolases"/>
    <property type="match status" value="1"/>
</dbReference>
<reference evidence="3 4" key="1">
    <citation type="submission" date="2024-02" db="EMBL/GenBank/DDBJ databases">
        <authorList>
            <person name="Chen Y."/>
            <person name="Shah S."/>
            <person name="Dougan E. K."/>
            <person name="Thang M."/>
            <person name="Chan C."/>
        </authorList>
    </citation>
    <scope>NUCLEOTIDE SEQUENCE [LARGE SCALE GENOMIC DNA]</scope>
</reference>
<sequence length="864" mass="95417">MPCGDGCVGCRVQRRSGTSATFFPSIVCDPAPKQMETATTTGRTSRSCWLRSNYREHFAHNCPRTRTAAAPPTTTIAPIASKAVQQADALWSTPMSPDVSGRTPPNAYADLSADAVRKAARAHPTKQHAMAAPKEQVAAVQTTPDETEEAVQTWLAELTGKDDCNAEQASLCTKLGMRILQELHDSQLEPGTPCSQPLRWVLHGGPGTGKSHTLKMARKELFEQRLGWTHGIRFQVVSFQAVMAELLEGDTIHHALGLDWAGERNQNLLRTLQRARQTLQWRWLILDEFSVVSAELLAQLEHRCREIMRDLSLAKSFGGLNVNLCRRCSMGPAHREEKGEASATALHGQTLLWGGPTVGMQGLTELVRCERTGDAWLTEVQEQLRRGELSEDSHAFLHGNVTSVPGSWTLGRPACGTPACAALVGQSPDTIRRRERAVFQKAFADPAAIFATNDVKYHVNKRALSWAAEHKVVAHIAVARDVASATVLQDKMDIATEKMQWLQGHDQECGGLYGLLPLCIARATDHLDRQRGILKGCQGIVVGWSSPSEEVTGDGVALWNKLPEVVYIKFYTATNWHVSGMPDANVYPVAPCKRVWFLDRHKKYPQQLRVWRTQFPVAPAFAITAHVAQGQTIIEGVMTDLNIGLGRNPFTAYVAFTRVPGREKLLLFRPFDAKPFQRGIGVGRELLLRHLRGETIDWTALLNKYCEERQCCICQQRKQKGAFTTGQWKRDDADRVCRECGQRYAEAGTPWQCHILQSLARRSQFSAEVSPTAVQLLSSVVGGNVAPVVCERHAESLVRGASATDGKKMGRRCVMGARRYNSCAASPPGPIRDWPVFAPAQDKSSYDVCWCPGMVWTPMSLSGV</sequence>
<evidence type="ECO:0000259" key="2">
    <source>
        <dbReference type="Pfam" id="PF05970"/>
    </source>
</evidence>
<keyword evidence="1" id="KW-0347">Helicase</keyword>
<keyword evidence="1" id="KW-0067">ATP-binding</keyword>
<keyword evidence="1" id="KW-0233">DNA recombination</keyword>
<dbReference type="SUPFAM" id="SSF52540">
    <property type="entry name" value="P-loop containing nucleoside triphosphate hydrolases"/>
    <property type="match status" value="2"/>
</dbReference>
<proteinExistence type="inferred from homology"/>
<comment type="caution">
    <text evidence="3">The sequence shown here is derived from an EMBL/GenBank/DDBJ whole genome shotgun (WGS) entry which is preliminary data.</text>
</comment>
<gene>
    <name evidence="3" type="ORF">CCMP2556_LOCUS23671</name>
</gene>
<dbReference type="InterPro" id="IPR051055">
    <property type="entry name" value="PIF1_helicase"/>
</dbReference>
<dbReference type="Proteomes" id="UP001642484">
    <property type="component" value="Unassembled WGS sequence"/>
</dbReference>
<keyword evidence="1" id="KW-0378">Hydrolase</keyword>
<dbReference type="PANTHER" id="PTHR47642">
    <property type="entry name" value="ATP-DEPENDENT DNA HELICASE"/>
    <property type="match status" value="1"/>
</dbReference>
<comment type="similarity">
    <text evidence="1">Belongs to the helicase family.</text>
</comment>
<dbReference type="Pfam" id="PF05970">
    <property type="entry name" value="PIF1"/>
    <property type="match status" value="1"/>
</dbReference>
<keyword evidence="4" id="KW-1185">Reference proteome</keyword>
<organism evidence="3 4">
    <name type="scientific">Durusdinium trenchii</name>
    <dbReference type="NCBI Taxonomy" id="1381693"/>
    <lineage>
        <taxon>Eukaryota</taxon>
        <taxon>Sar</taxon>
        <taxon>Alveolata</taxon>
        <taxon>Dinophyceae</taxon>
        <taxon>Suessiales</taxon>
        <taxon>Symbiodiniaceae</taxon>
        <taxon>Durusdinium</taxon>
    </lineage>
</organism>
<dbReference type="EMBL" id="CAXAMN010015213">
    <property type="protein sequence ID" value="CAK9045244.1"/>
    <property type="molecule type" value="Genomic_DNA"/>
</dbReference>
<comment type="catalytic activity">
    <reaction evidence="1">
        <text>ATP + H2O = ADP + phosphate + H(+)</text>
        <dbReference type="Rhea" id="RHEA:13065"/>
        <dbReference type="ChEBI" id="CHEBI:15377"/>
        <dbReference type="ChEBI" id="CHEBI:15378"/>
        <dbReference type="ChEBI" id="CHEBI:30616"/>
        <dbReference type="ChEBI" id="CHEBI:43474"/>
        <dbReference type="ChEBI" id="CHEBI:456216"/>
        <dbReference type="EC" id="5.6.2.3"/>
    </reaction>
</comment>
<keyword evidence="1" id="KW-0227">DNA damage</keyword>
<feature type="domain" description="DNA helicase Pif1-like DEAD-box helicase" evidence="2">
    <location>
        <begin position="202"/>
        <end position="325"/>
    </location>
</feature>
<evidence type="ECO:0000313" key="3">
    <source>
        <dbReference type="EMBL" id="CAK9045244.1"/>
    </source>
</evidence>
<keyword evidence="1" id="KW-0547">Nucleotide-binding</keyword>
<name>A0ABP0M3B2_9DINO</name>
<comment type="cofactor">
    <cofactor evidence="1">
        <name>Mg(2+)</name>
        <dbReference type="ChEBI" id="CHEBI:18420"/>
    </cofactor>
</comment>
<dbReference type="InterPro" id="IPR027417">
    <property type="entry name" value="P-loop_NTPase"/>
</dbReference>